<dbReference type="Proteomes" id="UP001163850">
    <property type="component" value="Unassembled WGS sequence"/>
</dbReference>
<evidence type="ECO:0000313" key="3">
    <source>
        <dbReference type="EMBL" id="KAJ3978428.1"/>
    </source>
</evidence>
<reference evidence="3" key="1">
    <citation type="submission" date="2022-08" db="EMBL/GenBank/DDBJ databases">
        <authorList>
            <consortium name="DOE Joint Genome Institute"/>
            <person name="Min B."/>
            <person name="Riley R."/>
            <person name="Sierra-Patev S."/>
            <person name="Naranjo-Ortiz M."/>
            <person name="Looney B."/>
            <person name="Konkel Z."/>
            <person name="Slot J.C."/>
            <person name="Sakamoto Y."/>
            <person name="Steenwyk J.L."/>
            <person name="Rokas A."/>
            <person name="Carro J."/>
            <person name="Camarero S."/>
            <person name="Ferreira P."/>
            <person name="Molpeceres G."/>
            <person name="Ruiz-Duenas F.J."/>
            <person name="Serrano A."/>
            <person name="Henrissat B."/>
            <person name="Drula E."/>
            <person name="Hughes K.W."/>
            <person name="Mata J.L."/>
            <person name="Ishikawa N.K."/>
            <person name="Vargas-Isla R."/>
            <person name="Ushijima S."/>
            <person name="Smith C.A."/>
            <person name="Ahrendt S."/>
            <person name="Andreopoulos W."/>
            <person name="He G."/>
            <person name="Labutti K."/>
            <person name="Lipzen A."/>
            <person name="Ng V."/>
            <person name="Sandor L."/>
            <person name="Barry K."/>
            <person name="Martinez A.T."/>
            <person name="Xiao Y."/>
            <person name="Gibbons J.G."/>
            <person name="Terashima K."/>
            <person name="Hibbett D.S."/>
            <person name="Grigoriev I.V."/>
        </authorList>
    </citation>
    <scope>NUCLEOTIDE SEQUENCE</scope>
    <source>
        <strain evidence="3">TFB7829</strain>
    </source>
</reference>
<gene>
    <name evidence="3" type="ORF">F5890DRAFT_1479370</name>
</gene>
<accession>A0AA38PND3</accession>
<name>A0AA38PND3_9AGAR</name>
<evidence type="ECO:0000313" key="4">
    <source>
        <dbReference type="Proteomes" id="UP001163850"/>
    </source>
</evidence>
<comment type="caution">
    <text evidence="3">The sequence shown here is derived from an EMBL/GenBank/DDBJ whole genome shotgun (WGS) entry which is preliminary data.</text>
</comment>
<evidence type="ECO:0000256" key="2">
    <source>
        <dbReference type="SAM" id="Phobius"/>
    </source>
</evidence>
<feature type="region of interest" description="Disordered" evidence="1">
    <location>
        <begin position="93"/>
        <end position="112"/>
    </location>
</feature>
<protein>
    <submittedName>
        <fullName evidence="3">Uncharacterized protein</fullName>
    </submittedName>
</protein>
<organism evidence="3 4">
    <name type="scientific">Lentinula detonsa</name>
    <dbReference type="NCBI Taxonomy" id="2804962"/>
    <lineage>
        <taxon>Eukaryota</taxon>
        <taxon>Fungi</taxon>
        <taxon>Dikarya</taxon>
        <taxon>Basidiomycota</taxon>
        <taxon>Agaricomycotina</taxon>
        <taxon>Agaricomycetes</taxon>
        <taxon>Agaricomycetidae</taxon>
        <taxon>Agaricales</taxon>
        <taxon>Marasmiineae</taxon>
        <taxon>Omphalotaceae</taxon>
        <taxon>Lentinula</taxon>
    </lineage>
</organism>
<sequence length="218" mass="25609">MSFGSDHQDLFRWIRFYSHLESVDLPGILKHFFQTHFVLFFLELFLIFGFSKHFAYWIPYDALHHSALHHFACTLLLTFTEEERIEAERAKRVAEEKARREAEEQKKRQEKEIAEKKRKIEEAKKNQLITIVSEMRSRGLRRKRERVITPNQLQALRLLGPPAHDASSENWTVIPRTSRTWFPAIIAGNLKFTVLGMTGSSPTPLLETHHSRRTSMRG</sequence>
<feature type="transmembrane region" description="Helical" evidence="2">
    <location>
        <begin position="32"/>
        <end position="50"/>
    </location>
</feature>
<keyword evidence="2" id="KW-0472">Membrane</keyword>
<dbReference type="EMBL" id="MU803218">
    <property type="protein sequence ID" value="KAJ3978428.1"/>
    <property type="molecule type" value="Genomic_DNA"/>
</dbReference>
<keyword evidence="2" id="KW-1133">Transmembrane helix</keyword>
<evidence type="ECO:0000256" key="1">
    <source>
        <dbReference type="SAM" id="MobiDB-lite"/>
    </source>
</evidence>
<dbReference type="AlphaFoldDB" id="A0AA38PND3"/>
<keyword evidence="2" id="KW-0812">Transmembrane</keyword>
<proteinExistence type="predicted"/>